<gene>
    <name evidence="7" type="ORF">NP233_g1112</name>
</gene>
<keyword evidence="3" id="KW-0539">Nucleus</keyword>
<keyword evidence="2" id="KW-0235">DNA replication</keyword>
<sequence>MEASISGYDDFIQEVETLVSTYPPPFIYIYDPTSPRTTSGVLTQTISGAGNADNNSAVEIYHVHLDAVTCFTSRLLFDTIINSLRGEEPENELPERWNDSWDSFLHGLRHIETRKRQESQKGVRFVISIEQAQRLKEKLPDSIVPLSRLNELSRIDITVILISQTQWQDIKPTLGASPEPYYIDVKPLSKADIITTLSSRFTSISTHAQTSSSKYSHCYDPSLAQLYTHYISMICEVCFPFIHDIDELAYIAAARWPGFVKPLISSDNTITAPNEDTRLRLIRAFTPSVTHALESLHPRLTNAVDWAAANEPDASLLSHVLSQASRLPQPPKQQDASSVTSLPRMSKFILVASYIASTNPAKTDLRMFGRGLDEKKRRRRNVRTRSKSKGPSKIPQHLLGPSPFPLDRLIAILGSLLEENDVDSRIPNPEYTIPGEYTDMEISRVGIYNAITELVSMHLLLRTSQTDRIDGPPMFKSAISGDTVAVLAKELDVPLNDLLWESM</sequence>
<dbReference type="Pfam" id="PF21639">
    <property type="entry name" value="ORC5_lid"/>
    <property type="match status" value="1"/>
</dbReference>
<dbReference type="Pfam" id="PF14630">
    <property type="entry name" value="ORC5_C"/>
    <property type="match status" value="1"/>
</dbReference>
<evidence type="ECO:0000256" key="1">
    <source>
        <dbReference type="ARBA" id="ARBA00004123"/>
    </source>
</evidence>
<evidence type="ECO:0000259" key="5">
    <source>
        <dbReference type="Pfam" id="PF14630"/>
    </source>
</evidence>
<dbReference type="InterPro" id="IPR047088">
    <property type="entry name" value="ORC5_C"/>
</dbReference>
<evidence type="ECO:0000259" key="6">
    <source>
        <dbReference type="Pfam" id="PF21639"/>
    </source>
</evidence>
<dbReference type="GO" id="GO:0003688">
    <property type="term" value="F:DNA replication origin binding"/>
    <property type="evidence" value="ECO:0007669"/>
    <property type="project" value="TreeGrafter"/>
</dbReference>
<evidence type="ECO:0000313" key="8">
    <source>
        <dbReference type="Proteomes" id="UP001213000"/>
    </source>
</evidence>
<comment type="subcellular location">
    <subcellularLocation>
        <location evidence="1">Nucleus</location>
    </subcellularLocation>
</comment>
<protein>
    <recommendedName>
        <fullName evidence="9">Origin recognition complex subunit 5</fullName>
    </recommendedName>
</protein>
<name>A0AAD5W145_9AGAR</name>
<evidence type="ECO:0000256" key="3">
    <source>
        <dbReference type="ARBA" id="ARBA00023242"/>
    </source>
</evidence>
<feature type="region of interest" description="Disordered" evidence="4">
    <location>
        <begin position="370"/>
        <end position="398"/>
    </location>
</feature>
<dbReference type="GO" id="GO:0006270">
    <property type="term" value="P:DNA replication initiation"/>
    <property type="evidence" value="ECO:0007669"/>
    <property type="project" value="TreeGrafter"/>
</dbReference>
<feature type="domain" description="Origin recognition complex subunit 5 C-terminal" evidence="5">
    <location>
        <begin position="342"/>
        <end position="499"/>
    </location>
</feature>
<dbReference type="InterPro" id="IPR048866">
    <property type="entry name" value="ORC5_lid"/>
</dbReference>
<evidence type="ECO:0000256" key="2">
    <source>
        <dbReference type="ARBA" id="ARBA00022705"/>
    </source>
</evidence>
<dbReference type="Proteomes" id="UP001213000">
    <property type="component" value="Unassembled WGS sequence"/>
</dbReference>
<evidence type="ECO:0000313" key="7">
    <source>
        <dbReference type="EMBL" id="KAJ3575410.1"/>
    </source>
</evidence>
<dbReference type="InterPro" id="IPR020796">
    <property type="entry name" value="ORC5"/>
</dbReference>
<reference evidence="7" key="1">
    <citation type="submission" date="2022-07" db="EMBL/GenBank/DDBJ databases">
        <title>Genome Sequence of Leucocoprinus birnbaumii.</title>
        <authorList>
            <person name="Buettner E."/>
        </authorList>
    </citation>
    <scope>NUCLEOTIDE SEQUENCE</scope>
    <source>
        <strain evidence="7">VT141</strain>
    </source>
</reference>
<feature type="compositionally biased region" description="Basic residues" evidence="4">
    <location>
        <begin position="376"/>
        <end position="390"/>
    </location>
</feature>
<organism evidence="7 8">
    <name type="scientific">Leucocoprinus birnbaumii</name>
    <dbReference type="NCBI Taxonomy" id="56174"/>
    <lineage>
        <taxon>Eukaryota</taxon>
        <taxon>Fungi</taxon>
        <taxon>Dikarya</taxon>
        <taxon>Basidiomycota</taxon>
        <taxon>Agaricomycotina</taxon>
        <taxon>Agaricomycetes</taxon>
        <taxon>Agaricomycetidae</taxon>
        <taxon>Agaricales</taxon>
        <taxon>Agaricineae</taxon>
        <taxon>Agaricaceae</taxon>
        <taxon>Leucocoprinus</taxon>
    </lineage>
</organism>
<accession>A0AAD5W145</accession>
<keyword evidence="8" id="KW-1185">Reference proteome</keyword>
<dbReference type="EMBL" id="JANIEX010000038">
    <property type="protein sequence ID" value="KAJ3575410.1"/>
    <property type="molecule type" value="Genomic_DNA"/>
</dbReference>
<dbReference type="PANTHER" id="PTHR12705">
    <property type="entry name" value="ORIGIN RECOGNITION COMPLEX SUBUNIT 5"/>
    <property type="match status" value="1"/>
</dbReference>
<evidence type="ECO:0000256" key="4">
    <source>
        <dbReference type="SAM" id="MobiDB-lite"/>
    </source>
</evidence>
<dbReference type="PANTHER" id="PTHR12705:SF0">
    <property type="entry name" value="ORIGIN RECOGNITION COMPLEX SUBUNIT 5"/>
    <property type="match status" value="1"/>
</dbReference>
<proteinExistence type="predicted"/>
<dbReference type="GO" id="GO:0005664">
    <property type="term" value="C:nuclear origin of replication recognition complex"/>
    <property type="evidence" value="ECO:0007669"/>
    <property type="project" value="TreeGrafter"/>
</dbReference>
<dbReference type="AlphaFoldDB" id="A0AAD5W145"/>
<comment type="caution">
    <text evidence="7">The sequence shown here is derived from an EMBL/GenBank/DDBJ whole genome shotgun (WGS) entry which is preliminary data.</text>
</comment>
<evidence type="ECO:0008006" key="9">
    <source>
        <dbReference type="Google" id="ProtNLM"/>
    </source>
</evidence>
<feature type="domain" description="ORC5 lid" evidence="6">
    <location>
        <begin position="227"/>
        <end position="282"/>
    </location>
</feature>